<dbReference type="Proteomes" id="UP001281761">
    <property type="component" value="Unassembled WGS sequence"/>
</dbReference>
<feature type="region of interest" description="Disordered" evidence="7">
    <location>
        <begin position="365"/>
        <end position="400"/>
    </location>
</feature>
<gene>
    <name evidence="9" type="ORF">BLNAU_9477</name>
</gene>
<evidence type="ECO:0000259" key="8">
    <source>
        <dbReference type="PROSITE" id="PS50011"/>
    </source>
</evidence>
<evidence type="ECO:0000313" key="10">
    <source>
        <dbReference type="Proteomes" id="UP001281761"/>
    </source>
</evidence>
<feature type="compositionally biased region" description="Low complexity" evidence="7">
    <location>
        <begin position="385"/>
        <end position="394"/>
    </location>
</feature>
<dbReference type="GO" id="GO:0004674">
    <property type="term" value="F:protein serine/threonine kinase activity"/>
    <property type="evidence" value="ECO:0007669"/>
    <property type="project" value="UniProtKB-EC"/>
</dbReference>
<dbReference type="Gene3D" id="1.10.510.10">
    <property type="entry name" value="Transferase(Phosphotransferase) domain 1"/>
    <property type="match status" value="1"/>
</dbReference>
<dbReference type="SMART" id="SM00220">
    <property type="entry name" value="S_TKc"/>
    <property type="match status" value="1"/>
</dbReference>
<dbReference type="Pfam" id="PF00069">
    <property type="entry name" value="Pkinase"/>
    <property type="match status" value="1"/>
</dbReference>
<organism evidence="9 10">
    <name type="scientific">Blattamonas nauphoetae</name>
    <dbReference type="NCBI Taxonomy" id="2049346"/>
    <lineage>
        <taxon>Eukaryota</taxon>
        <taxon>Metamonada</taxon>
        <taxon>Preaxostyla</taxon>
        <taxon>Oxymonadida</taxon>
        <taxon>Blattamonas</taxon>
    </lineage>
</organism>
<dbReference type="InterPro" id="IPR017441">
    <property type="entry name" value="Protein_kinase_ATP_BS"/>
</dbReference>
<keyword evidence="1 9" id="KW-0808">Transferase</keyword>
<feature type="binding site" evidence="5">
    <location>
        <position position="51"/>
    </location>
    <ligand>
        <name>ATP</name>
        <dbReference type="ChEBI" id="CHEBI:30616"/>
    </ligand>
</feature>
<dbReference type="InterPro" id="IPR011009">
    <property type="entry name" value="Kinase-like_dom_sf"/>
</dbReference>
<name>A0ABQ9XVV7_9EUKA</name>
<dbReference type="InterPro" id="IPR008271">
    <property type="entry name" value="Ser/Thr_kinase_AS"/>
</dbReference>
<comment type="caution">
    <text evidence="9">The sequence shown here is derived from an EMBL/GenBank/DDBJ whole genome shotgun (WGS) entry which is preliminary data.</text>
</comment>
<keyword evidence="6" id="KW-0723">Serine/threonine-protein kinase</keyword>
<dbReference type="PANTHER" id="PTHR24348">
    <property type="entry name" value="SERINE/THREONINE-PROTEIN KINASE UNC-51-RELATED"/>
    <property type="match status" value="1"/>
</dbReference>
<feature type="compositionally biased region" description="Polar residues" evidence="7">
    <location>
        <begin position="365"/>
        <end position="376"/>
    </location>
</feature>
<dbReference type="PROSITE" id="PS00108">
    <property type="entry name" value="PROTEIN_KINASE_ST"/>
    <property type="match status" value="1"/>
</dbReference>
<sequence length="414" mass="48255">MSQPRSIQAIRREEDVLEEKGYKIVKEIGKGSYGRVYLLQKYGTNQLYAGKQTGFSVERSEFVLSLLCEWSVQCFQEKHKNYITQLIEIFRDHHRIFFIQEFANLGDLEKFLAGNSATDESLIKLIIYQLLIPLRTLHHSNIIHRDIKPDNIVLHYDDEKKKVFMKLGDFGELRQQDSEQQVYPHMAGTAVYLAPEAAKNNPTFSGKSDIWAVGVIMYRLLFRKHPYFRATEQQDRLENVHRAIDYSRAPPLTAECADLLQRMLEKDMNKRLSAEQALNHPFFQSLWNEEDVGMDWASYLAFSKRPTATPPVRPEPIYLQNQNRQEPQTQEITEADIHNIIKEHFLYLKRQSGEIEDTEIETRFNPTADFSTSQQIEELRKMQPSSGSFSSQGSETRKLFEKETAEFSNLKAFE</sequence>
<dbReference type="EMBL" id="JARBJD010000065">
    <property type="protein sequence ID" value="KAK2955618.1"/>
    <property type="molecule type" value="Genomic_DNA"/>
</dbReference>
<dbReference type="EC" id="2.7.11.1" evidence="9"/>
<keyword evidence="4 5" id="KW-0067">ATP-binding</keyword>
<evidence type="ECO:0000256" key="6">
    <source>
        <dbReference type="RuleBase" id="RU000304"/>
    </source>
</evidence>
<evidence type="ECO:0000313" key="9">
    <source>
        <dbReference type="EMBL" id="KAK2955618.1"/>
    </source>
</evidence>
<feature type="domain" description="Protein kinase" evidence="8">
    <location>
        <begin position="22"/>
        <end position="283"/>
    </location>
</feature>
<reference evidence="9 10" key="1">
    <citation type="journal article" date="2022" name="bioRxiv">
        <title>Genomics of Preaxostyla Flagellates Illuminates Evolutionary Transitions and the Path Towards Mitochondrial Loss.</title>
        <authorList>
            <person name="Novak L.V.F."/>
            <person name="Treitli S.C."/>
            <person name="Pyrih J."/>
            <person name="Halakuc P."/>
            <person name="Pipaliya S.V."/>
            <person name="Vacek V."/>
            <person name="Brzon O."/>
            <person name="Soukal P."/>
            <person name="Eme L."/>
            <person name="Dacks J.B."/>
            <person name="Karnkowska A."/>
            <person name="Elias M."/>
            <person name="Hampl V."/>
        </authorList>
    </citation>
    <scope>NUCLEOTIDE SEQUENCE [LARGE SCALE GENOMIC DNA]</scope>
    <source>
        <strain evidence="9">NAU3</strain>
        <tissue evidence="9">Gut</tissue>
    </source>
</reference>
<evidence type="ECO:0000256" key="1">
    <source>
        <dbReference type="ARBA" id="ARBA00022679"/>
    </source>
</evidence>
<comment type="similarity">
    <text evidence="6">Belongs to the protein kinase superfamily.</text>
</comment>
<keyword evidence="3 9" id="KW-0418">Kinase</keyword>
<evidence type="ECO:0000256" key="7">
    <source>
        <dbReference type="SAM" id="MobiDB-lite"/>
    </source>
</evidence>
<keyword evidence="10" id="KW-1185">Reference proteome</keyword>
<evidence type="ECO:0000256" key="2">
    <source>
        <dbReference type="ARBA" id="ARBA00022741"/>
    </source>
</evidence>
<proteinExistence type="inferred from homology"/>
<dbReference type="InterPro" id="IPR045269">
    <property type="entry name" value="Atg1-like"/>
</dbReference>
<accession>A0ABQ9XVV7</accession>
<dbReference type="PROSITE" id="PS50011">
    <property type="entry name" value="PROTEIN_KINASE_DOM"/>
    <property type="match status" value="1"/>
</dbReference>
<keyword evidence="2 5" id="KW-0547">Nucleotide-binding</keyword>
<evidence type="ECO:0000256" key="5">
    <source>
        <dbReference type="PROSITE-ProRule" id="PRU10141"/>
    </source>
</evidence>
<evidence type="ECO:0000256" key="4">
    <source>
        <dbReference type="ARBA" id="ARBA00022840"/>
    </source>
</evidence>
<protein>
    <submittedName>
        <fullName evidence="9">Spindle assembly checkpoint kinase</fullName>
        <ecNumber evidence="9">2.7.11.1</ecNumber>
    </submittedName>
</protein>
<dbReference type="SUPFAM" id="SSF56112">
    <property type="entry name" value="Protein kinase-like (PK-like)"/>
    <property type="match status" value="1"/>
</dbReference>
<dbReference type="PANTHER" id="PTHR24348:SF22">
    <property type="entry name" value="NON-SPECIFIC SERINE_THREONINE PROTEIN KINASE"/>
    <property type="match status" value="1"/>
</dbReference>
<dbReference type="InterPro" id="IPR000719">
    <property type="entry name" value="Prot_kinase_dom"/>
</dbReference>
<dbReference type="PROSITE" id="PS00107">
    <property type="entry name" value="PROTEIN_KINASE_ATP"/>
    <property type="match status" value="1"/>
</dbReference>
<evidence type="ECO:0000256" key="3">
    <source>
        <dbReference type="ARBA" id="ARBA00022777"/>
    </source>
</evidence>